<keyword evidence="1" id="KW-0812">Transmembrane</keyword>
<sequence length="147" mass="16239">MLVARYGLLVLGAAVVATMLWTLSVQLPGGGGHSRRRSVSPLRRVRVGELEDVAVELYPDSVFATDWRDKVSNDELFHLGVLHRTCMRLNESVIPWNYGLGDVGSASLVNSSDADVVRKLRECPDVDVFLPSGLHGHGYCEDARERH</sequence>
<feature type="transmembrane region" description="Helical" evidence="1">
    <location>
        <begin position="6"/>
        <end position="27"/>
    </location>
</feature>
<gene>
    <name evidence="2" type="ORF">P43SY_011581</name>
</gene>
<keyword evidence="1" id="KW-1133">Transmembrane helix</keyword>
<proteinExistence type="predicted"/>
<dbReference type="AlphaFoldDB" id="A0AAD5LQ68"/>
<reference evidence="2" key="1">
    <citation type="submission" date="2021-12" db="EMBL/GenBank/DDBJ databases">
        <title>Prjna785345.</title>
        <authorList>
            <person name="Rujirawat T."/>
            <person name="Krajaejun T."/>
        </authorList>
    </citation>
    <scope>NUCLEOTIDE SEQUENCE</scope>
    <source>
        <strain evidence="2">Pi057C3</strain>
    </source>
</reference>
<name>A0AAD5LQ68_PYTIN</name>
<dbReference type="Proteomes" id="UP001209570">
    <property type="component" value="Unassembled WGS sequence"/>
</dbReference>
<dbReference type="EMBL" id="JAKCXM010004771">
    <property type="protein sequence ID" value="KAJ0389130.1"/>
    <property type="molecule type" value="Genomic_DNA"/>
</dbReference>
<keyword evidence="1" id="KW-0472">Membrane</keyword>
<evidence type="ECO:0000256" key="1">
    <source>
        <dbReference type="SAM" id="Phobius"/>
    </source>
</evidence>
<keyword evidence="3" id="KW-1185">Reference proteome</keyword>
<evidence type="ECO:0000313" key="2">
    <source>
        <dbReference type="EMBL" id="KAJ0389130.1"/>
    </source>
</evidence>
<protein>
    <submittedName>
        <fullName evidence="2">Uncharacterized protein</fullName>
    </submittedName>
</protein>
<comment type="caution">
    <text evidence="2">The sequence shown here is derived from an EMBL/GenBank/DDBJ whole genome shotgun (WGS) entry which is preliminary data.</text>
</comment>
<organism evidence="2 3">
    <name type="scientific">Pythium insidiosum</name>
    <name type="common">Pythiosis disease agent</name>
    <dbReference type="NCBI Taxonomy" id="114742"/>
    <lineage>
        <taxon>Eukaryota</taxon>
        <taxon>Sar</taxon>
        <taxon>Stramenopiles</taxon>
        <taxon>Oomycota</taxon>
        <taxon>Peronosporomycetes</taxon>
        <taxon>Pythiales</taxon>
        <taxon>Pythiaceae</taxon>
        <taxon>Pythium</taxon>
    </lineage>
</organism>
<evidence type="ECO:0000313" key="3">
    <source>
        <dbReference type="Proteomes" id="UP001209570"/>
    </source>
</evidence>
<accession>A0AAD5LQ68</accession>